<organism evidence="1 2">
    <name type="scientific">Dentiscutata erythropus</name>
    <dbReference type="NCBI Taxonomy" id="1348616"/>
    <lineage>
        <taxon>Eukaryota</taxon>
        <taxon>Fungi</taxon>
        <taxon>Fungi incertae sedis</taxon>
        <taxon>Mucoromycota</taxon>
        <taxon>Glomeromycotina</taxon>
        <taxon>Glomeromycetes</taxon>
        <taxon>Diversisporales</taxon>
        <taxon>Gigasporaceae</taxon>
        <taxon>Dentiscutata</taxon>
    </lineage>
</organism>
<evidence type="ECO:0000313" key="2">
    <source>
        <dbReference type="Proteomes" id="UP000789405"/>
    </source>
</evidence>
<dbReference type="OrthoDB" id="2438054at2759"/>
<comment type="caution">
    <text evidence="1">The sequence shown here is derived from an EMBL/GenBank/DDBJ whole genome shotgun (WGS) entry which is preliminary data.</text>
</comment>
<dbReference type="EMBL" id="CAJVPY010018059">
    <property type="protein sequence ID" value="CAG8765142.1"/>
    <property type="molecule type" value="Genomic_DNA"/>
</dbReference>
<gene>
    <name evidence="1" type="ORF">DERYTH_LOCUS18168</name>
</gene>
<protein>
    <submittedName>
        <fullName evidence="1">10361_t:CDS:1</fullName>
    </submittedName>
</protein>
<name>A0A9N9J726_9GLOM</name>
<evidence type="ECO:0000313" key="1">
    <source>
        <dbReference type="EMBL" id="CAG8765142.1"/>
    </source>
</evidence>
<dbReference type="Proteomes" id="UP000789405">
    <property type="component" value="Unassembled WGS sequence"/>
</dbReference>
<proteinExistence type="predicted"/>
<accession>A0A9N9J726</accession>
<reference evidence="1" key="1">
    <citation type="submission" date="2021-06" db="EMBL/GenBank/DDBJ databases">
        <authorList>
            <person name="Kallberg Y."/>
            <person name="Tangrot J."/>
            <person name="Rosling A."/>
        </authorList>
    </citation>
    <scope>NUCLEOTIDE SEQUENCE</scope>
    <source>
        <strain evidence="1">MA453B</strain>
    </source>
</reference>
<dbReference type="AlphaFoldDB" id="A0A9N9J726"/>
<keyword evidence="2" id="KW-1185">Reference proteome</keyword>
<sequence length="259" mass="29557">MTPSRQLLSALKSRFAPSKRSSPALGSRINIQNDFTSFYQNSINLMIASLRKSSASEPNYSNNAFNHFNSNNIVISSIFNEMLIYHICLWLYANPNILQLANSMNLSMQTLAADGLQFTPSIFSALSSTAQDQYDKKAFEDLVRQIIKCDLNLAKGIEWLQVAKRHFGNFRNKLINNIEELVEDFKKKELGYSTTSSLQKEEIIAFVDESVTINILNWWLNATNEDELHAQNSISHLCIFIQSVFAINYTTRDIEKTKH</sequence>